<dbReference type="InterPro" id="IPR036680">
    <property type="entry name" value="SPOR-like_sf"/>
</dbReference>
<dbReference type="InterPro" id="IPR007730">
    <property type="entry name" value="SPOR-like_dom"/>
</dbReference>
<sequence length="471" mass="48404">MTRTNNSTRMIGLTLAAVLASTALTACSTANAPKSRISASQAETAIAKGDSDKAVSLAERAVMSDPNNAEYRALLGSAYLKAGRFFSAATSFDDAVALGDTSARTALSLALAQIGANQPYEAVAVLDAHQNAIPAADLGLAYALAGDPQRGVGLLTDALRNGENTPKVRQNLAYAYALSGEWRQARLMAAFDVPGEQLGDRMAQWAATIHPEAAQQRVAALLDAPVLKKDSGVPAGLARINGTPEQLAAAPVPAAAAWPTAPAPAQELPALGAPQPMPQIAAATPASTPTPALEPASTAVAEPAVTLASAEPNSFEAAFGAAAPRGVSASALIADTVRFISEPTVQQLPVRYGFANPTRPAPVAKAPALAASRGTGMAPSARNGDHLVQLGSFLSESEARQAWGVFTKRNSALGQYRLKITQANIKGKHYWRVAAAGFNKADARAMCATISAKGQGCLVYDKDNPLPGAVG</sequence>
<evidence type="ECO:0000256" key="1">
    <source>
        <dbReference type="SAM" id="MobiDB-lite"/>
    </source>
</evidence>
<dbReference type="AlphaFoldDB" id="U2Y841"/>
<dbReference type="KEGG" id="ntd:EGO55_12675"/>
<dbReference type="PROSITE" id="PS51257">
    <property type="entry name" value="PROKAR_LIPOPROTEIN"/>
    <property type="match status" value="1"/>
</dbReference>
<evidence type="ECO:0000313" key="4">
    <source>
        <dbReference type="EMBL" id="GAD49366.1"/>
    </source>
</evidence>
<evidence type="ECO:0000256" key="2">
    <source>
        <dbReference type="SAM" id="SignalP"/>
    </source>
</evidence>
<dbReference type="EMBL" id="BASZ01000005">
    <property type="protein sequence ID" value="GAD49366.1"/>
    <property type="molecule type" value="Genomic_DNA"/>
</dbReference>
<evidence type="ECO:0000259" key="3">
    <source>
        <dbReference type="Pfam" id="PF05036"/>
    </source>
</evidence>
<keyword evidence="2" id="KW-0732">Signal</keyword>
<dbReference type="eggNOG" id="COG5010">
    <property type="taxonomic scope" value="Bacteria"/>
</dbReference>
<dbReference type="Proteomes" id="UP000016568">
    <property type="component" value="Unassembled WGS sequence"/>
</dbReference>
<dbReference type="Pfam" id="PF12895">
    <property type="entry name" value="ANAPC3"/>
    <property type="match status" value="1"/>
</dbReference>
<feature type="region of interest" description="Disordered" evidence="1">
    <location>
        <begin position="265"/>
        <end position="294"/>
    </location>
</feature>
<gene>
    <name evidence="4" type="ORF">NT2_05_02860</name>
</gene>
<dbReference type="eggNOG" id="COG3087">
    <property type="taxonomic scope" value="Bacteria"/>
</dbReference>
<proteinExistence type="predicted"/>
<name>U2Y841_9SPHN</name>
<dbReference type="InterPro" id="IPR011990">
    <property type="entry name" value="TPR-like_helical_dom_sf"/>
</dbReference>
<organism evidence="4 5">
    <name type="scientific">Caenibius tardaugens NBRC 16725</name>
    <dbReference type="NCBI Taxonomy" id="1219035"/>
    <lineage>
        <taxon>Bacteria</taxon>
        <taxon>Pseudomonadati</taxon>
        <taxon>Pseudomonadota</taxon>
        <taxon>Alphaproteobacteria</taxon>
        <taxon>Sphingomonadales</taxon>
        <taxon>Erythrobacteraceae</taxon>
        <taxon>Caenibius</taxon>
    </lineage>
</organism>
<dbReference type="RefSeq" id="WP_021690272.1">
    <property type="nucleotide sequence ID" value="NZ_BASZ01000005.1"/>
</dbReference>
<evidence type="ECO:0000313" key="5">
    <source>
        <dbReference type="Proteomes" id="UP000016568"/>
    </source>
</evidence>
<dbReference type="OrthoDB" id="7388953at2"/>
<dbReference type="GO" id="GO:0042834">
    <property type="term" value="F:peptidoglycan binding"/>
    <property type="evidence" value="ECO:0007669"/>
    <property type="project" value="InterPro"/>
</dbReference>
<feature type="compositionally biased region" description="Low complexity" evidence="1">
    <location>
        <begin position="281"/>
        <end position="294"/>
    </location>
</feature>
<feature type="domain" description="SPOR" evidence="3">
    <location>
        <begin position="384"/>
        <end position="459"/>
    </location>
</feature>
<reference evidence="4 5" key="1">
    <citation type="submission" date="2013-09" db="EMBL/GenBank/DDBJ databases">
        <title>Whole genome shotgun sequence of Novosphingobium tardaugens NBRC 16725.</title>
        <authorList>
            <person name="Isaki S."/>
            <person name="Hosoyama A."/>
            <person name="Tsuchikane K."/>
            <person name="Katsumata H."/>
            <person name="Ando Y."/>
            <person name="Yamazaki S."/>
            <person name="Fujita N."/>
        </authorList>
    </citation>
    <scope>NUCLEOTIDE SEQUENCE [LARGE SCALE GENOMIC DNA]</scope>
    <source>
        <strain evidence="4 5">NBRC 16725</strain>
    </source>
</reference>
<dbReference type="Gene3D" id="3.30.70.1070">
    <property type="entry name" value="Sporulation related repeat"/>
    <property type="match status" value="1"/>
</dbReference>
<protein>
    <recommendedName>
        <fullName evidence="3">SPOR domain-containing protein</fullName>
    </recommendedName>
</protein>
<dbReference type="Pfam" id="PF05036">
    <property type="entry name" value="SPOR"/>
    <property type="match status" value="1"/>
</dbReference>
<feature type="chain" id="PRO_5030177657" description="SPOR domain-containing protein" evidence="2">
    <location>
        <begin position="26"/>
        <end position="471"/>
    </location>
</feature>
<feature type="signal peptide" evidence="2">
    <location>
        <begin position="1"/>
        <end position="25"/>
    </location>
</feature>
<comment type="caution">
    <text evidence="4">The sequence shown here is derived from an EMBL/GenBank/DDBJ whole genome shotgun (WGS) entry which is preliminary data.</text>
</comment>
<accession>U2Y841</accession>
<keyword evidence="5" id="KW-1185">Reference proteome</keyword>
<dbReference type="SUPFAM" id="SSF48452">
    <property type="entry name" value="TPR-like"/>
    <property type="match status" value="1"/>
</dbReference>
<dbReference type="Gene3D" id="1.25.40.10">
    <property type="entry name" value="Tetratricopeptide repeat domain"/>
    <property type="match status" value="1"/>
</dbReference>